<evidence type="ECO:0000259" key="14">
    <source>
        <dbReference type="Pfam" id="PF18403"/>
    </source>
</evidence>
<dbReference type="Pfam" id="PF18402">
    <property type="entry name" value="Thioredoxin_14"/>
    <property type="match status" value="1"/>
</dbReference>
<dbReference type="EMBL" id="DF849623">
    <property type="protein sequence ID" value="GAT58270.1"/>
    <property type="molecule type" value="Genomic_DNA"/>
</dbReference>
<evidence type="ECO:0000256" key="3">
    <source>
        <dbReference type="ARBA" id="ARBA00004922"/>
    </source>
</evidence>
<dbReference type="InterPro" id="IPR029044">
    <property type="entry name" value="Nucleotide-diphossugar_trans"/>
</dbReference>
<dbReference type="PANTHER" id="PTHR11226:SF0">
    <property type="entry name" value="UDP-GLUCOSE:GLYCOPROTEIN GLUCOSYLTRANSFERASE"/>
    <property type="match status" value="1"/>
</dbReference>
<evidence type="ECO:0000256" key="8">
    <source>
        <dbReference type="ARBA" id="ARBA00023180"/>
    </source>
</evidence>
<evidence type="ECO:0000256" key="4">
    <source>
        <dbReference type="ARBA" id="ARBA00006351"/>
    </source>
</evidence>
<dbReference type="Pfam" id="PF18403">
    <property type="entry name" value="Thioredoxin_15"/>
    <property type="match status" value="1"/>
</dbReference>
<feature type="domain" description="UGGT thioredoxin-like" evidence="12">
    <location>
        <begin position="299"/>
        <end position="425"/>
    </location>
</feature>
<feature type="signal peptide" evidence="10">
    <location>
        <begin position="1"/>
        <end position="21"/>
    </location>
</feature>
<reference evidence="16" key="1">
    <citation type="submission" date="2014-09" db="EMBL/GenBank/DDBJ databases">
        <title>Genome sequence of the luminous mushroom Mycena chlorophos for searching fungal bioluminescence genes.</title>
        <authorList>
            <person name="Tanaka Y."/>
            <person name="Kasuga D."/>
            <person name="Oba Y."/>
            <person name="Hase S."/>
            <person name="Sato K."/>
            <person name="Oba Y."/>
            <person name="Sakakibara Y."/>
        </authorList>
    </citation>
    <scope>NUCLEOTIDE SEQUENCE</scope>
</reference>
<gene>
    <name evidence="16" type="ORF">MCHLO_14719</name>
</gene>
<evidence type="ECO:0000259" key="15">
    <source>
        <dbReference type="Pfam" id="PF18404"/>
    </source>
</evidence>
<evidence type="ECO:0000313" key="16">
    <source>
        <dbReference type="EMBL" id="GAT58270.1"/>
    </source>
</evidence>
<keyword evidence="8" id="KW-0325">Glycoprotein</keyword>
<evidence type="ECO:0000256" key="1">
    <source>
        <dbReference type="ARBA" id="ARBA00001913"/>
    </source>
</evidence>
<evidence type="ECO:0000313" key="17">
    <source>
        <dbReference type="Proteomes" id="UP000815677"/>
    </source>
</evidence>
<dbReference type="InterPro" id="IPR040497">
    <property type="entry name" value="Glyco_transf_24"/>
</dbReference>
<comment type="cofactor">
    <cofactor evidence="1">
        <name>Ca(2+)</name>
        <dbReference type="ChEBI" id="CHEBI:29108"/>
    </cofactor>
</comment>
<name>A0ABQ0M4P1_MYCCL</name>
<dbReference type="InterPro" id="IPR040693">
    <property type="entry name" value="UGGT_TRXL_1"/>
</dbReference>
<protein>
    <recommendedName>
        <fullName evidence="18">Glycosyltransferase family 24 protein</fullName>
    </recommendedName>
</protein>
<evidence type="ECO:0000256" key="7">
    <source>
        <dbReference type="ARBA" id="ARBA00022824"/>
    </source>
</evidence>
<feature type="domain" description="UGGT thioredoxin-like" evidence="13">
    <location>
        <begin position="433"/>
        <end position="707"/>
    </location>
</feature>
<organism evidence="16 17">
    <name type="scientific">Mycena chlorophos</name>
    <name type="common">Agaric fungus</name>
    <name type="synonym">Agaricus chlorophos</name>
    <dbReference type="NCBI Taxonomy" id="658473"/>
    <lineage>
        <taxon>Eukaryota</taxon>
        <taxon>Fungi</taxon>
        <taxon>Dikarya</taxon>
        <taxon>Basidiomycota</taxon>
        <taxon>Agaricomycotina</taxon>
        <taxon>Agaricomycetes</taxon>
        <taxon>Agaricomycetidae</taxon>
        <taxon>Agaricales</taxon>
        <taxon>Marasmiineae</taxon>
        <taxon>Mycenaceae</taxon>
        <taxon>Mycena</taxon>
    </lineage>
</organism>
<dbReference type="Pfam" id="PF18401">
    <property type="entry name" value="Thioredoxin_13"/>
    <property type="match status" value="1"/>
</dbReference>
<feature type="domain" description="UDP-glucose:glycoprotein glucosyltransferase thioredoxin-like" evidence="14">
    <location>
        <begin position="732"/>
        <end position="946"/>
    </location>
</feature>
<dbReference type="InterPro" id="IPR040525">
    <property type="entry name" value="UGGT_TRXL_4"/>
</dbReference>
<keyword evidence="7" id="KW-0256">Endoplasmic reticulum</keyword>
<dbReference type="InterPro" id="IPR040692">
    <property type="entry name" value="UGGT_TRXL_3"/>
</dbReference>
<accession>A0ABQ0M4P1</accession>
<comment type="similarity">
    <text evidence="4">Belongs to the glycosyltransferase 8 family.</text>
</comment>
<evidence type="ECO:0000256" key="5">
    <source>
        <dbReference type="ARBA" id="ARBA00022679"/>
    </source>
</evidence>
<dbReference type="PANTHER" id="PTHR11226">
    <property type="entry name" value="UDP-GLUCOSE GLYCOPROTEIN:GLUCOSYLTRANSFERASE"/>
    <property type="match status" value="1"/>
</dbReference>
<keyword evidence="5" id="KW-0808">Transferase</keyword>
<evidence type="ECO:0000256" key="6">
    <source>
        <dbReference type="ARBA" id="ARBA00022729"/>
    </source>
</evidence>
<evidence type="ECO:0008006" key="18">
    <source>
        <dbReference type="Google" id="ProtNLM"/>
    </source>
</evidence>
<sequence length="1728" mass="192233">MRRRPRTTALCVVVAVSRVLGAASPPVKVTLKSAWPAPPLLLEIVETVSQENPDAFFPLLDRVSDPAESIPSSDEAIHQFALQLAVSGGLLSEPGSLAAVEMNLGLHAATPKIEAFYQYYETHLSTAPDCRSWVDWYGEQVCDVEKLAHLAGLETIDASNASDAFPSFSPPKLLPFDHIHPSPTYTLDRPPRTAILYGSIDSPRFRELHSYLYGLADKPSPHIEYVFRPIPGQLREEPNFLSGYGVALDLKKMDYLALDDRNVGNGRVAEDANSDAEVVAVDPVLALIEAYPEPENVATELSEQAIARLGFQAIQLIADSDEPLATLTQLAQNFPRYMTALSRRVVVNESLEVEVHANQLKAQAGVNMLWLNGMTVNDKDITPMGLLRLIHKEQAVMRSLTGLGLSRSEAIDLLSHPAVSTATQADSVLDNVFDASDRPEEGDVIVWWNDFEKDSRYEGWLPSVHGLLRPIYPGQFHSVKLNLYNVVIAVDLSRSSSFSMVVSIANIINRGFPFRFGIVPLVETEDGLKMARLFYHLVDEFGRKKTMTFFRKIAETFVMPQQPLNWNAVRAAYNELLEDVVLNVESEDDPQGEGQPATPEAAGFDFDSVIEGDPDGAVELSIQKSRVYAERLGATLAESPGGHGFVNGKHLDIDDGFWRAMQGEVARQFQYFQEMIYSGKITDENSAEIPTYFYDQPTTSRRRNQYIFPASGEVRLVNMPELLRRTGLNVKRSAFVYPAETELIPLTMFVVGDFDSSDGLALLHEALLSIDEESITRLTFIHNPTKLEADSGDRPHASWLLAHLVGKNLMSKASSWALRCALGGTPHTPEDWQDPLGLPCAQELTGGIGISEYSAADYAAFVRSGRLLARELQFAPGENGLVINGRIVGPLPAGAVVATDFKTLEQFELTRRAEPVLTALGEIKPESIVTDRASSAELISMATSVLGALQAPEPGGGGIFDPPKRPRQRNYELLDGEYTSFQYGDNTTALYQIAAILDPLSETAAKWSSLLEWISHIADIFIKVYTNPAPQEEIPLKRFYRYALLPSLVFDSDGKEAKTQAVFEGLPIDPIYTLAMDVPSSWLVRPREALYDLDNIQLGSLSHPSLDAEFALDYLVVEGHARDAVSNMPPRGVQIQLLTGDAQPWISHIQDIFIKVYTNPAAQEEIPLKRFYRYALLPSLAFDSDGKEAKTQAVFEGLPIDPIYTLAMDVPSSWLVRPREALYDLDNIQLGSLSHPSLDAEFALDYLVVEGHARDAVSNMPPRGVQIQLLTGDAQPVDDTQVVANLGYLQFKAKPGVFQLEIREGRGRDIFEMHSVGNEGLDSRTVAEVGNEIAVTSFAGLTIYPRLRRLPGMEHEDVLATPAVQQSSNSGGIIDDIASRMKSFFGSKPQDSTEVAPVSNGQADINIFTVASGLLYERFVGIMILSVLKNTKSSVKFWFIENFLSPSFLEFIPHLADAYNFQYELVTYKWPSWLRAQKEKQRIIWAYKILFLDVLFPMDLKKVIFVDADQIVRADLKELIDTDLHGAPYGYTPMGDDNYDMEGFRFWKTGYWKDFLQGMPYHISALYVIDLVRFRQLAAGDILRGQYQALSADPGSLANLDQDLPNNLQREVPIFSLHEDWLWCETWCSKDRLHRAKTIDLCQNPLTKEPKLARARQIPEWEEYDSEISRFARRLAEDGIIRSQIISTDINALAGNGASKPKEEEQKPSSAPVDEPVAVDPERARDEL</sequence>
<keyword evidence="6 10" id="KW-0732">Signal</keyword>
<keyword evidence="17" id="KW-1185">Reference proteome</keyword>
<feature type="region of interest" description="Disordered" evidence="9">
    <location>
        <begin position="1694"/>
        <end position="1728"/>
    </location>
</feature>
<evidence type="ECO:0000256" key="2">
    <source>
        <dbReference type="ARBA" id="ARBA00004319"/>
    </source>
</evidence>
<comment type="pathway">
    <text evidence="3">Protein modification; protein glycosylation.</text>
</comment>
<dbReference type="InterPro" id="IPR040694">
    <property type="entry name" value="UGGT_TRXL_2"/>
</dbReference>
<dbReference type="Pfam" id="PF18400">
    <property type="entry name" value="Thioredoxin_12"/>
    <property type="match status" value="1"/>
</dbReference>
<dbReference type="SUPFAM" id="SSF53448">
    <property type="entry name" value="Nucleotide-diphospho-sugar transferases"/>
    <property type="match status" value="1"/>
</dbReference>
<dbReference type="Pfam" id="PF06427">
    <property type="entry name" value="UDP-g_GGTase"/>
    <property type="match status" value="1"/>
</dbReference>
<proteinExistence type="inferred from homology"/>
<comment type="subcellular location">
    <subcellularLocation>
        <location evidence="2">Endoplasmic reticulum lumen</location>
    </subcellularLocation>
</comment>
<evidence type="ECO:0000259" key="12">
    <source>
        <dbReference type="Pfam" id="PF18401"/>
    </source>
</evidence>
<feature type="domain" description="UGGT thioredoxin-like" evidence="11">
    <location>
        <begin position="37"/>
        <end position="233"/>
    </location>
</feature>
<evidence type="ECO:0000259" key="13">
    <source>
        <dbReference type="Pfam" id="PF18402"/>
    </source>
</evidence>
<dbReference type="Proteomes" id="UP000815677">
    <property type="component" value="Unassembled WGS sequence"/>
</dbReference>
<dbReference type="Pfam" id="PF18404">
    <property type="entry name" value="Glyco_transf_24"/>
    <property type="match status" value="1"/>
</dbReference>
<evidence type="ECO:0000256" key="10">
    <source>
        <dbReference type="SAM" id="SignalP"/>
    </source>
</evidence>
<dbReference type="Gene3D" id="3.90.550.10">
    <property type="entry name" value="Spore Coat Polysaccharide Biosynthesis Protein SpsA, Chain A"/>
    <property type="match status" value="1"/>
</dbReference>
<evidence type="ECO:0000259" key="11">
    <source>
        <dbReference type="Pfam" id="PF18400"/>
    </source>
</evidence>
<feature type="domain" description="Glucosyltransferase 24 catalytic" evidence="15">
    <location>
        <begin position="1405"/>
        <end position="1670"/>
    </location>
</feature>
<dbReference type="InterPro" id="IPR009448">
    <property type="entry name" value="UDP-g_GGtrans"/>
</dbReference>
<feature type="chain" id="PRO_5045196615" description="Glycosyltransferase family 24 protein" evidence="10">
    <location>
        <begin position="22"/>
        <end position="1728"/>
    </location>
</feature>
<evidence type="ECO:0000256" key="9">
    <source>
        <dbReference type="SAM" id="MobiDB-lite"/>
    </source>
</evidence>
<dbReference type="CDD" id="cd06432">
    <property type="entry name" value="GT8_HUGT1_C_like"/>
    <property type="match status" value="1"/>
</dbReference>